<keyword evidence="6" id="KW-0812">Transmembrane</keyword>
<keyword evidence="13" id="KW-0141">cGMP biosynthesis</keyword>
<evidence type="ECO:0000256" key="3">
    <source>
        <dbReference type="ARBA" id="ARBA00004479"/>
    </source>
</evidence>
<sequence>MDHVFAVLEEHAANLENEIQERMKELIEEKKKSDLLLYRMLPKVVADKLKAGQWVEPESFESVTIFFSDVVSFTTLANKSTPLQVRFSVYNKWCLNFRLKSVSN</sequence>
<evidence type="ECO:0000256" key="14">
    <source>
        <dbReference type="SAM" id="Coils"/>
    </source>
</evidence>
<feature type="coiled-coil region" evidence="14">
    <location>
        <begin position="5"/>
        <end position="32"/>
    </location>
</feature>
<dbReference type="PANTHER" id="PTHR11920">
    <property type="entry name" value="GUANYLYL CYCLASE"/>
    <property type="match status" value="1"/>
</dbReference>
<proteinExistence type="predicted"/>
<evidence type="ECO:0000256" key="12">
    <source>
        <dbReference type="ARBA" id="ARBA00023239"/>
    </source>
</evidence>
<dbReference type="PANTHER" id="PTHR11920:SF501">
    <property type="entry name" value="GUANYLATE CYCLASE 32E"/>
    <property type="match status" value="1"/>
</dbReference>
<evidence type="ECO:0000256" key="11">
    <source>
        <dbReference type="ARBA" id="ARBA00023180"/>
    </source>
</evidence>
<dbReference type="Pfam" id="PF07701">
    <property type="entry name" value="HNOBA"/>
    <property type="match status" value="1"/>
</dbReference>
<keyword evidence="12" id="KW-0456">Lyase</keyword>
<dbReference type="GO" id="GO:0004383">
    <property type="term" value="F:guanylate cyclase activity"/>
    <property type="evidence" value="ECO:0007669"/>
    <property type="project" value="UniProtKB-EC"/>
</dbReference>
<dbReference type="WBParaSite" id="GPUH_0002508001-mRNA-1">
    <property type="protein sequence ID" value="GPUH_0002508001-mRNA-1"/>
    <property type="gene ID" value="GPUH_0002508001"/>
</dbReference>
<dbReference type="PROSITE" id="PS50125">
    <property type="entry name" value="GUANYLATE_CYCLASE_2"/>
    <property type="match status" value="1"/>
</dbReference>
<dbReference type="EMBL" id="UYRT01103541">
    <property type="protein sequence ID" value="VDN43687.1"/>
    <property type="molecule type" value="Genomic_DNA"/>
</dbReference>
<dbReference type="Pfam" id="PF00211">
    <property type="entry name" value="Guanylate_cyc"/>
    <property type="match status" value="1"/>
</dbReference>
<dbReference type="InterPro" id="IPR001054">
    <property type="entry name" value="A/G_cyclase"/>
</dbReference>
<evidence type="ECO:0000256" key="13">
    <source>
        <dbReference type="ARBA" id="ARBA00023293"/>
    </source>
</evidence>
<dbReference type="OrthoDB" id="60033at2759"/>
<dbReference type="AlphaFoldDB" id="A0A183EVQ9"/>
<evidence type="ECO:0000256" key="8">
    <source>
        <dbReference type="ARBA" id="ARBA00022741"/>
    </source>
</evidence>
<dbReference type="GO" id="GO:0005886">
    <property type="term" value="C:plasma membrane"/>
    <property type="evidence" value="ECO:0007669"/>
    <property type="project" value="UniProtKB-SubCell"/>
</dbReference>
<dbReference type="GO" id="GO:0035556">
    <property type="term" value="P:intracellular signal transduction"/>
    <property type="evidence" value="ECO:0007669"/>
    <property type="project" value="InterPro"/>
</dbReference>
<evidence type="ECO:0000256" key="4">
    <source>
        <dbReference type="ARBA" id="ARBA00012202"/>
    </source>
</evidence>
<dbReference type="Gene3D" id="6.10.250.780">
    <property type="match status" value="1"/>
</dbReference>
<dbReference type="InterPro" id="IPR029787">
    <property type="entry name" value="Nucleotide_cyclase"/>
</dbReference>
<protein>
    <recommendedName>
        <fullName evidence="4">guanylate cyclase</fullName>
        <ecNumber evidence="4">4.6.1.2</ecNumber>
    </recommendedName>
</protein>
<evidence type="ECO:0000256" key="6">
    <source>
        <dbReference type="ARBA" id="ARBA00022692"/>
    </source>
</evidence>
<keyword evidence="17" id="KW-1185">Reference proteome</keyword>
<keyword evidence="10" id="KW-0472">Membrane</keyword>
<keyword evidence="5" id="KW-1003">Cell membrane</keyword>
<reference evidence="16 17" key="2">
    <citation type="submission" date="2018-11" db="EMBL/GenBank/DDBJ databases">
        <authorList>
            <consortium name="Pathogen Informatics"/>
        </authorList>
    </citation>
    <scope>NUCLEOTIDE SEQUENCE [LARGE SCALE GENOMIC DNA]</scope>
</reference>
<dbReference type="Gene3D" id="3.30.70.1230">
    <property type="entry name" value="Nucleotide cyclase"/>
    <property type="match status" value="1"/>
</dbReference>
<evidence type="ECO:0000256" key="2">
    <source>
        <dbReference type="ARBA" id="ARBA00004236"/>
    </source>
</evidence>
<comment type="catalytic activity">
    <reaction evidence="1">
        <text>GTP = 3',5'-cyclic GMP + diphosphate</text>
        <dbReference type="Rhea" id="RHEA:13665"/>
        <dbReference type="ChEBI" id="CHEBI:33019"/>
        <dbReference type="ChEBI" id="CHEBI:37565"/>
        <dbReference type="ChEBI" id="CHEBI:57746"/>
        <dbReference type="EC" id="4.6.1.2"/>
    </reaction>
</comment>
<dbReference type="GO" id="GO:0007168">
    <property type="term" value="P:receptor guanylyl cyclase signaling pathway"/>
    <property type="evidence" value="ECO:0007669"/>
    <property type="project" value="TreeGrafter"/>
</dbReference>
<dbReference type="GO" id="GO:0001653">
    <property type="term" value="F:peptide receptor activity"/>
    <property type="evidence" value="ECO:0007669"/>
    <property type="project" value="TreeGrafter"/>
</dbReference>
<evidence type="ECO:0000313" key="17">
    <source>
        <dbReference type="Proteomes" id="UP000271098"/>
    </source>
</evidence>
<evidence type="ECO:0000256" key="1">
    <source>
        <dbReference type="ARBA" id="ARBA00001436"/>
    </source>
</evidence>
<keyword evidence="14" id="KW-0175">Coiled coil</keyword>
<accession>A0A183EVQ9</accession>
<evidence type="ECO:0000313" key="16">
    <source>
        <dbReference type="EMBL" id="VDN43687.1"/>
    </source>
</evidence>
<evidence type="ECO:0000313" key="18">
    <source>
        <dbReference type="WBParaSite" id="GPUH_0002508001-mRNA-1"/>
    </source>
</evidence>
<evidence type="ECO:0000256" key="5">
    <source>
        <dbReference type="ARBA" id="ARBA00022475"/>
    </source>
</evidence>
<dbReference type="InterPro" id="IPR050401">
    <property type="entry name" value="Cyclic_nucleotide_synthase"/>
</dbReference>
<organism evidence="18">
    <name type="scientific">Gongylonema pulchrum</name>
    <dbReference type="NCBI Taxonomy" id="637853"/>
    <lineage>
        <taxon>Eukaryota</taxon>
        <taxon>Metazoa</taxon>
        <taxon>Ecdysozoa</taxon>
        <taxon>Nematoda</taxon>
        <taxon>Chromadorea</taxon>
        <taxon>Rhabditida</taxon>
        <taxon>Spirurina</taxon>
        <taxon>Spiruromorpha</taxon>
        <taxon>Spiruroidea</taxon>
        <taxon>Gongylonematidae</taxon>
        <taxon>Gongylonema</taxon>
    </lineage>
</organism>
<comment type="subcellular location">
    <subcellularLocation>
        <location evidence="2">Cell membrane</location>
    </subcellularLocation>
    <subcellularLocation>
        <location evidence="3">Membrane</location>
        <topology evidence="3">Single-pass type I membrane protein</topology>
    </subcellularLocation>
</comment>
<evidence type="ECO:0000256" key="9">
    <source>
        <dbReference type="ARBA" id="ARBA00022989"/>
    </source>
</evidence>
<keyword evidence="9" id="KW-1133">Transmembrane helix</keyword>
<keyword evidence="11" id="KW-0325">Glycoprotein</keyword>
<dbReference type="Proteomes" id="UP000271098">
    <property type="component" value="Unassembled WGS sequence"/>
</dbReference>
<evidence type="ECO:0000259" key="15">
    <source>
        <dbReference type="PROSITE" id="PS50125"/>
    </source>
</evidence>
<reference evidence="18" key="1">
    <citation type="submission" date="2016-06" db="UniProtKB">
        <authorList>
            <consortium name="WormBaseParasite"/>
        </authorList>
    </citation>
    <scope>IDENTIFICATION</scope>
</reference>
<keyword evidence="8" id="KW-0547">Nucleotide-binding</keyword>
<keyword evidence="7" id="KW-0732">Signal</keyword>
<dbReference type="SUPFAM" id="SSF55073">
    <property type="entry name" value="Nucleotide cyclase"/>
    <property type="match status" value="1"/>
</dbReference>
<dbReference type="EC" id="4.6.1.2" evidence="4"/>
<evidence type="ECO:0000256" key="10">
    <source>
        <dbReference type="ARBA" id="ARBA00023136"/>
    </source>
</evidence>
<dbReference type="InterPro" id="IPR011645">
    <property type="entry name" value="HNOB_dom_associated"/>
</dbReference>
<dbReference type="GO" id="GO:0004016">
    <property type="term" value="F:adenylate cyclase activity"/>
    <property type="evidence" value="ECO:0007669"/>
    <property type="project" value="TreeGrafter"/>
</dbReference>
<gene>
    <name evidence="16" type="ORF">GPUH_LOCUS25050</name>
</gene>
<feature type="domain" description="Guanylate cyclase" evidence="15">
    <location>
        <begin position="64"/>
        <end position="92"/>
    </location>
</feature>
<dbReference type="GO" id="GO:0000166">
    <property type="term" value="F:nucleotide binding"/>
    <property type="evidence" value="ECO:0007669"/>
    <property type="project" value="UniProtKB-KW"/>
</dbReference>
<evidence type="ECO:0000256" key="7">
    <source>
        <dbReference type="ARBA" id="ARBA00022729"/>
    </source>
</evidence>
<name>A0A183EVQ9_9BILA</name>